<reference evidence="2" key="2">
    <citation type="submission" date="2021-09" db="EMBL/GenBank/DDBJ databases">
        <authorList>
            <person name="Gilroy R."/>
        </authorList>
    </citation>
    <scope>NUCLEOTIDE SEQUENCE</scope>
    <source>
        <strain evidence="2">ChiGjej3B3-7470</strain>
    </source>
</reference>
<dbReference type="EMBL" id="DYZF01000067">
    <property type="protein sequence ID" value="HJE50907.1"/>
    <property type="molecule type" value="Genomic_DNA"/>
</dbReference>
<comment type="caution">
    <text evidence="2">The sequence shown here is derived from an EMBL/GenBank/DDBJ whole genome shotgun (WGS) entry which is preliminary data.</text>
</comment>
<proteinExistence type="predicted"/>
<name>A0A921EMX9_9ACTN</name>
<dbReference type="Proteomes" id="UP000712713">
    <property type="component" value="Unassembled WGS sequence"/>
</dbReference>
<dbReference type="SMART" id="SM00858">
    <property type="entry name" value="SAF"/>
    <property type="match status" value="1"/>
</dbReference>
<organism evidence="2 3">
    <name type="scientific">Tessaracoccus flavescens</name>
    <dbReference type="NCBI Taxonomy" id="399497"/>
    <lineage>
        <taxon>Bacteria</taxon>
        <taxon>Bacillati</taxon>
        <taxon>Actinomycetota</taxon>
        <taxon>Actinomycetes</taxon>
        <taxon>Propionibacteriales</taxon>
        <taxon>Propionibacteriaceae</taxon>
        <taxon>Tessaracoccus</taxon>
    </lineage>
</organism>
<evidence type="ECO:0000313" key="3">
    <source>
        <dbReference type="Proteomes" id="UP000712713"/>
    </source>
</evidence>
<dbReference type="CDD" id="cd11614">
    <property type="entry name" value="SAF_CpaB_FlgA_like"/>
    <property type="match status" value="1"/>
</dbReference>
<sequence length="205" mass="20679">MQRILERIAGFVSWHRRVVGGVLAALAVVLIVEVLSAPSGPTVDVTMARTALPAGHVLTDSDLEVRAIPPDLAPEASLGHSVTGRALAAGVAAGTILQPGLIAGEQAAEPGRAVVPITVSDERLRGLLLPGTAVTLVVTMAETAEVLTSDARVATLPTQAASGSALELSTTRQSQLVLVNVPAGEAAVVASLGQSGQLTVILGTV</sequence>
<accession>A0A921EMX9</accession>
<evidence type="ECO:0000259" key="1">
    <source>
        <dbReference type="SMART" id="SM00858"/>
    </source>
</evidence>
<dbReference type="Pfam" id="PF08666">
    <property type="entry name" value="SAF"/>
    <property type="match status" value="1"/>
</dbReference>
<feature type="domain" description="SAF" evidence="1">
    <location>
        <begin position="43"/>
        <end position="103"/>
    </location>
</feature>
<dbReference type="InterPro" id="IPR013974">
    <property type="entry name" value="SAF"/>
</dbReference>
<reference evidence="2" key="1">
    <citation type="journal article" date="2021" name="PeerJ">
        <title>Extensive microbial diversity within the chicken gut microbiome revealed by metagenomics and culture.</title>
        <authorList>
            <person name="Gilroy R."/>
            <person name="Ravi A."/>
            <person name="Getino M."/>
            <person name="Pursley I."/>
            <person name="Horton D.L."/>
            <person name="Alikhan N.F."/>
            <person name="Baker D."/>
            <person name="Gharbi K."/>
            <person name="Hall N."/>
            <person name="Watson M."/>
            <person name="Adriaenssens E.M."/>
            <person name="Foster-Nyarko E."/>
            <person name="Jarju S."/>
            <person name="Secka A."/>
            <person name="Antonio M."/>
            <person name="Oren A."/>
            <person name="Chaudhuri R.R."/>
            <person name="La Ragione R."/>
            <person name="Hildebrand F."/>
            <person name="Pallen M.J."/>
        </authorList>
    </citation>
    <scope>NUCLEOTIDE SEQUENCE</scope>
    <source>
        <strain evidence="2">ChiGjej3B3-7470</strain>
    </source>
</reference>
<gene>
    <name evidence="2" type="ORF">K8V15_02835</name>
</gene>
<dbReference type="AlphaFoldDB" id="A0A921EMX9"/>
<evidence type="ECO:0000313" key="2">
    <source>
        <dbReference type="EMBL" id="HJE50907.1"/>
    </source>
</evidence>
<protein>
    <submittedName>
        <fullName evidence="2">SAF domain-containing protein</fullName>
    </submittedName>
</protein>